<reference evidence="2 3" key="1">
    <citation type="journal article" date="2016" name="Nat. Commun.">
        <title>Thousands of microbial genomes shed light on interconnected biogeochemical processes in an aquifer system.</title>
        <authorList>
            <person name="Anantharaman K."/>
            <person name="Brown C.T."/>
            <person name="Hug L.A."/>
            <person name="Sharon I."/>
            <person name="Castelle C.J."/>
            <person name="Probst A.J."/>
            <person name="Thomas B.C."/>
            <person name="Singh A."/>
            <person name="Wilkins M.J."/>
            <person name="Karaoz U."/>
            <person name="Brodie E.L."/>
            <person name="Williams K.H."/>
            <person name="Hubbard S.S."/>
            <person name="Banfield J.F."/>
        </authorList>
    </citation>
    <scope>NUCLEOTIDE SEQUENCE [LARGE SCALE GENOMIC DNA]</scope>
</reference>
<dbReference type="AlphaFoldDB" id="A0A1G2AUK1"/>
<gene>
    <name evidence="2" type="ORF">A3B74_02885</name>
</gene>
<accession>A0A1G2AUK1</accession>
<feature type="region of interest" description="Disordered" evidence="1">
    <location>
        <begin position="1"/>
        <end position="31"/>
    </location>
</feature>
<evidence type="ECO:0000256" key="1">
    <source>
        <dbReference type="SAM" id="MobiDB-lite"/>
    </source>
</evidence>
<protein>
    <submittedName>
        <fullName evidence="2">Uncharacterized protein</fullName>
    </submittedName>
</protein>
<organism evidence="2 3">
    <name type="scientific">Candidatus Kerfeldbacteria bacterium RIFCSPHIGHO2_02_FULL_42_14</name>
    <dbReference type="NCBI Taxonomy" id="1798540"/>
    <lineage>
        <taxon>Bacteria</taxon>
        <taxon>Candidatus Kerfeldiibacteriota</taxon>
    </lineage>
</organism>
<comment type="caution">
    <text evidence="2">The sequence shown here is derived from an EMBL/GenBank/DDBJ whole genome shotgun (WGS) entry which is preliminary data.</text>
</comment>
<feature type="compositionally biased region" description="Polar residues" evidence="1">
    <location>
        <begin position="18"/>
        <end position="28"/>
    </location>
</feature>
<name>A0A1G2AUK1_9BACT</name>
<dbReference type="Proteomes" id="UP000177165">
    <property type="component" value="Unassembled WGS sequence"/>
</dbReference>
<evidence type="ECO:0000313" key="2">
    <source>
        <dbReference type="EMBL" id="OGY79690.1"/>
    </source>
</evidence>
<evidence type="ECO:0000313" key="3">
    <source>
        <dbReference type="Proteomes" id="UP000177165"/>
    </source>
</evidence>
<sequence length="267" mass="30586">MGIENQKPNDSEIIKPTSEGQTIESESQIVGVEKESQALELSLEQSEKRLEGLEQQFDTPTNIKNQAESSLDPRIVAYFREQLGSEETLNRLRHLGPEWIPKIQDAILSGKLETVAYYMSLADPENNPEANVTYAGKRTDYKTDKEWLAAVDVEDRERMSHILSYGAKQMNVVEDIKRRYDPEKKYGAHYAGPKFDELLDKLGMNKKESTDPQEKAIQEKLQSIPDKFRKLKSALSSMNPDTRKIIVDDNSLLNATEQDFERWQGYL</sequence>
<dbReference type="EMBL" id="MHKB01000008">
    <property type="protein sequence ID" value="OGY79690.1"/>
    <property type="molecule type" value="Genomic_DNA"/>
</dbReference>
<proteinExistence type="predicted"/>